<name>A0A163HLL2_DIDRA</name>
<comment type="caution">
    <text evidence="1">The sequence shown here is derived from an EMBL/GenBank/DDBJ whole genome shotgun (WGS) entry which is preliminary data.</text>
</comment>
<reference evidence="1 2" key="1">
    <citation type="journal article" date="2016" name="Sci. Rep.">
        <title>Draft genome sequencing and secretome analysis of fungal phytopathogen Ascochyta rabiei provides insight into the necrotrophic effector repertoire.</title>
        <authorList>
            <person name="Verma S."/>
            <person name="Gazara R.K."/>
            <person name="Nizam S."/>
            <person name="Parween S."/>
            <person name="Chattopadhyay D."/>
            <person name="Verma P.K."/>
        </authorList>
    </citation>
    <scope>NUCLEOTIDE SEQUENCE [LARGE SCALE GENOMIC DNA]</scope>
    <source>
        <strain evidence="1 2">ArDII</strain>
    </source>
</reference>
<organism evidence="1 2">
    <name type="scientific">Didymella rabiei</name>
    <name type="common">Chickpea ascochyta blight fungus</name>
    <name type="synonym">Mycosphaerella rabiei</name>
    <dbReference type="NCBI Taxonomy" id="5454"/>
    <lineage>
        <taxon>Eukaryota</taxon>
        <taxon>Fungi</taxon>
        <taxon>Dikarya</taxon>
        <taxon>Ascomycota</taxon>
        <taxon>Pezizomycotina</taxon>
        <taxon>Dothideomycetes</taxon>
        <taxon>Pleosporomycetidae</taxon>
        <taxon>Pleosporales</taxon>
        <taxon>Pleosporineae</taxon>
        <taxon>Didymellaceae</taxon>
        <taxon>Ascochyta</taxon>
    </lineage>
</organism>
<accession>A0A163HLL2</accession>
<keyword evidence="2" id="KW-1185">Reference proteome</keyword>
<proteinExistence type="predicted"/>
<protein>
    <submittedName>
        <fullName evidence="1">Uncharacterized protein</fullName>
    </submittedName>
</protein>
<evidence type="ECO:0000313" key="2">
    <source>
        <dbReference type="Proteomes" id="UP000076837"/>
    </source>
</evidence>
<sequence>MQRYRTLEDNDEDAWQLEEYESSYRRPSPDRETSTTKLISTQVVSNITRNRADAYDGARVTWRHALDARIPEQDHKPAADDSILNATDGSRSYYLQGNSSMVIVQNQTDPLRTLWATNAYAVLETAQQMWPSRDIFDRFQGSSPNALFTETASCYFNKNESPTGDYPGINQQRIFETLLWQKVLNTSYGDGAPPQYNFSIDHNITELYGAYDDLDLEYNIPANFTDTCPHQPMTATGVQCKSSSSVGTADIEGVHSTYSNFARTDTPINTQRYRRADRFGAKTLTSMNPGRSTDDEWFSNFFTSTAAPPLFYAPYSDDPDSVDEGVGYMLKDGYPQASQLRQSMLRAHAAYAVQLMYNGRQGFTARDDNHVILLNPNITCFNAGTVIKQGIIPAGVLVALFFL</sequence>
<gene>
    <name evidence="1" type="ORF">ST47_g3564</name>
</gene>
<evidence type="ECO:0000313" key="1">
    <source>
        <dbReference type="EMBL" id="KZM25352.1"/>
    </source>
</evidence>
<dbReference type="EMBL" id="JYNV01000129">
    <property type="protein sequence ID" value="KZM25352.1"/>
    <property type="molecule type" value="Genomic_DNA"/>
</dbReference>
<dbReference type="Proteomes" id="UP000076837">
    <property type="component" value="Unassembled WGS sequence"/>
</dbReference>
<dbReference type="AlphaFoldDB" id="A0A163HLL2"/>